<keyword evidence="3" id="KW-1185">Reference proteome</keyword>
<reference evidence="3" key="2">
    <citation type="submission" date="2015-05" db="EMBL/GenBank/DDBJ databases">
        <title>Complete genome sequence of Corynebacterium testudinoris DSM 44614, recovered from necrotic lesions in the mouth of a tortoise.</title>
        <authorList>
            <person name="Ruckert C."/>
            <person name="Albersmeier A."/>
            <person name="Winkler A."/>
            <person name="Tauch A."/>
        </authorList>
    </citation>
    <scope>NUCLEOTIDE SEQUENCE [LARGE SCALE GENOMIC DNA]</scope>
    <source>
        <strain evidence="3">DSM 44614</strain>
    </source>
</reference>
<dbReference type="OrthoDB" id="9801753at2"/>
<reference evidence="2 3" key="1">
    <citation type="journal article" date="2015" name="Genome Announc.">
        <title>Complete Genome Sequence of the Type Strain Corynebacterium testudinoris DSM 44614, Recovered from Necrotic Lesions in the Mouth of a Tortoise.</title>
        <authorList>
            <person name="Ruckert C."/>
            <person name="Kriete M."/>
            <person name="Jaenicke S."/>
            <person name="Winkler A."/>
            <person name="Tauch A."/>
        </authorList>
    </citation>
    <scope>NUCLEOTIDE SEQUENCE [LARGE SCALE GENOMIC DNA]</scope>
    <source>
        <strain evidence="2 3">DSM 44614</strain>
    </source>
</reference>
<dbReference type="KEGG" id="cted:CTEST_13145"/>
<dbReference type="STRING" id="136857.CTEST_13145"/>
<dbReference type="HAMAP" id="MF_00386">
    <property type="entry name" value="UPF0161_YidD"/>
    <property type="match status" value="1"/>
</dbReference>
<dbReference type="Proteomes" id="UP000035540">
    <property type="component" value="Chromosome"/>
</dbReference>
<proteinExistence type="inferred from homology"/>
<dbReference type="EMBL" id="CP011545">
    <property type="protein sequence ID" value="AKK10032.1"/>
    <property type="molecule type" value="Genomic_DNA"/>
</dbReference>
<dbReference type="SMART" id="SM01234">
    <property type="entry name" value="Haemolytic"/>
    <property type="match status" value="1"/>
</dbReference>
<sequence length="93" mass="10065">MDDGLPTPRGFVARGLAAAVRFYQNYLSPLKMGSSCRFEPTCSAYALEAVSRYGAATGVVMTLARLSKCGPWHPGGYDPVVTRNLTSTDIKEF</sequence>
<evidence type="ECO:0000313" key="3">
    <source>
        <dbReference type="Proteomes" id="UP000035540"/>
    </source>
</evidence>
<keyword evidence="1" id="KW-1003">Cell membrane</keyword>
<dbReference type="PANTHER" id="PTHR33383:SF1">
    <property type="entry name" value="MEMBRANE PROTEIN INSERTION EFFICIENCY FACTOR-RELATED"/>
    <property type="match status" value="1"/>
</dbReference>
<accession>A0A0G3HFT8</accession>
<dbReference type="PANTHER" id="PTHR33383">
    <property type="entry name" value="MEMBRANE PROTEIN INSERTION EFFICIENCY FACTOR-RELATED"/>
    <property type="match status" value="1"/>
</dbReference>
<dbReference type="Pfam" id="PF01809">
    <property type="entry name" value="YidD"/>
    <property type="match status" value="1"/>
</dbReference>
<dbReference type="RefSeq" id="WP_083985637.1">
    <property type="nucleotide sequence ID" value="NZ_CP011545.1"/>
</dbReference>
<dbReference type="InterPro" id="IPR002696">
    <property type="entry name" value="Membr_insert_effic_factor_YidD"/>
</dbReference>
<dbReference type="NCBIfam" id="TIGR00278">
    <property type="entry name" value="membrane protein insertion efficiency factor YidD"/>
    <property type="match status" value="1"/>
</dbReference>
<evidence type="ECO:0000313" key="2">
    <source>
        <dbReference type="EMBL" id="AKK10032.1"/>
    </source>
</evidence>
<dbReference type="PATRIC" id="fig|136857.5.peg.2594"/>
<comment type="similarity">
    <text evidence="1">Belongs to the UPF0161 family.</text>
</comment>
<dbReference type="AlphaFoldDB" id="A0A0G3HFT8"/>
<evidence type="ECO:0000256" key="1">
    <source>
        <dbReference type="HAMAP-Rule" id="MF_00386"/>
    </source>
</evidence>
<comment type="subcellular location">
    <subcellularLocation>
        <location evidence="1">Cell membrane</location>
        <topology evidence="1">Peripheral membrane protein</topology>
        <orientation evidence="1">Cytoplasmic side</orientation>
    </subcellularLocation>
</comment>
<comment type="function">
    <text evidence="1">Could be involved in insertion of integral membrane proteins into the membrane.</text>
</comment>
<organism evidence="2 3">
    <name type="scientific">Corynebacterium testudinoris</name>
    <dbReference type="NCBI Taxonomy" id="136857"/>
    <lineage>
        <taxon>Bacteria</taxon>
        <taxon>Bacillati</taxon>
        <taxon>Actinomycetota</taxon>
        <taxon>Actinomycetes</taxon>
        <taxon>Mycobacteriales</taxon>
        <taxon>Corynebacteriaceae</taxon>
        <taxon>Corynebacterium</taxon>
    </lineage>
</organism>
<name>A0A0G3HFT8_9CORY</name>
<keyword evidence="1" id="KW-0472">Membrane</keyword>
<gene>
    <name evidence="2" type="ORF">CTEST_13145</name>
</gene>
<protein>
    <recommendedName>
        <fullName evidence="1">Putative membrane protein insertion efficiency factor</fullName>
    </recommendedName>
</protein>
<dbReference type="GO" id="GO:0005886">
    <property type="term" value="C:plasma membrane"/>
    <property type="evidence" value="ECO:0007669"/>
    <property type="project" value="UniProtKB-SubCell"/>
</dbReference>